<comment type="caution">
    <text evidence="1">The sequence shown here is derived from an EMBL/GenBank/DDBJ whole genome shotgun (WGS) entry which is preliminary data.</text>
</comment>
<evidence type="ECO:0000313" key="2">
    <source>
        <dbReference type="Proteomes" id="UP001177670"/>
    </source>
</evidence>
<dbReference type="Proteomes" id="UP001177670">
    <property type="component" value="Unassembled WGS sequence"/>
</dbReference>
<sequence length="84" mass="9285">MEWKRKSGKKNARRKVGGAYAWPSTLVWDNMSLNRESSRAACTCPSRKKHLTAATTQGGFSTVGNIAAHSDFEGSPRLEALFDR</sequence>
<dbReference type="AlphaFoldDB" id="A0AA40GB55"/>
<name>A0AA40GB55_9HYME</name>
<dbReference type="EMBL" id="JAHYIQ010000003">
    <property type="protein sequence ID" value="KAK1134349.1"/>
    <property type="molecule type" value="Genomic_DNA"/>
</dbReference>
<reference evidence="1" key="1">
    <citation type="submission" date="2021-10" db="EMBL/GenBank/DDBJ databases">
        <title>Melipona bicolor Genome sequencing and assembly.</title>
        <authorList>
            <person name="Araujo N.S."/>
            <person name="Arias M.C."/>
        </authorList>
    </citation>
    <scope>NUCLEOTIDE SEQUENCE</scope>
    <source>
        <strain evidence="1">USP_2M_L1-L4_2017</strain>
        <tissue evidence="1">Whole body</tissue>
    </source>
</reference>
<keyword evidence="2" id="KW-1185">Reference proteome</keyword>
<proteinExistence type="predicted"/>
<gene>
    <name evidence="1" type="ORF">K0M31_012119</name>
</gene>
<protein>
    <submittedName>
        <fullName evidence="1">Uncharacterized protein</fullName>
    </submittedName>
</protein>
<evidence type="ECO:0000313" key="1">
    <source>
        <dbReference type="EMBL" id="KAK1134349.1"/>
    </source>
</evidence>
<accession>A0AA40GB55</accession>
<organism evidence="1 2">
    <name type="scientific">Melipona bicolor</name>
    <dbReference type="NCBI Taxonomy" id="60889"/>
    <lineage>
        <taxon>Eukaryota</taxon>
        <taxon>Metazoa</taxon>
        <taxon>Ecdysozoa</taxon>
        <taxon>Arthropoda</taxon>
        <taxon>Hexapoda</taxon>
        <taxon>Insecta</taxon>
        <taxon>Pterygota</taxon>
        <taxon>Neoptera</taxon>
        <taxon>Endopterygota</taxon>
        <taxon>Hymenoptera</taxon>
        <taxon>Apocrita</taxon>
        <taxon>Aculeata</taxon>
        <taxon>Apoidea</taxon>
        <taxon>Anthophila</taxon>
        <taxon>Apidae</taxon>
        <taxon>Melipona</taxon>
    </lineage>
</organism>